<accession>A0A8H7WKX4</accession>
<feature type="compositionally biased region" description="Polar residues" evidence="1">
    <location>
        <begin position="388"/>
        <end position="413"/>
    </location>
</feature>
<keyword evidence="4" id="KW-1185">Reference proteome</keyword>
<feature type="compositionally biased region" description="Acidic residues" evidence="1">
    <location>
        <begin position="44"/>
        <end position="53"/>
    </location>
</feature>
<sequence length="480" mass="50297">MSTERFTFPVQDPERIMRRRRRQALRRQAPAPVSPESDSVTDGIESESSDDESSTNASGQAQTQPPPASTSSIASPPVIPTLTAILPPAQATLLTSSSSSGRVIPTLTAILPPAQATLLTSKSITASSSASTPPVDPNTSIQGNRNQPPSPSSVPASSSAVATSNTAISTSPVNVQPNGGLTSTLMVSTTATAFISSSASASATTKAPTPANALGETTDAQTSGTPSRDNGLSKGVETVIIVISVGAVFAVLVYAGLMLYRKLQQRKLENTTSFTNGTRSIWGGSDHSSSPGGAPQMAAMQSSGPLPTYIPPPARQQAPPPEENPFADPDPDPRRSALTNNAVDRQERLGRVRADLLAPRELTGGLMRTATQRQANMPEPNRGHIRSASGNNIASNATASSGVFPSNSDNTAWPTGRVDANTMPPNQRLDIEAGGQWDDSVTVARYSRADTERSMPHYRTPSQWVSDQAKRNQGMTRLPG</sequence>
<feature type="region of interest" description="Disordered" evidence="1">
    <location>
        <begin position="274"/>
        <end position="480"/>
    </location>
</feature>
<feature type="region of interest" description="Disordered" evidence="1">
    <location>
        <begin position="1"/>
        <end position="76"/>
    </location>
</feature>
<feature type="compositionally biased region" description="Polar residues" evidence="1">
    <location>
        <begin position="218"/>
        <end position="230"/>
    </location>
</feature>
<dbReference type="AlphaFoldDB" id="A0A8H7WKX4"/>
<feature type="compositionally biased region" description="Basic and acidic residues" evidence="1">
    <location>
        <begin position="344"/>
        <end position="354"/>
    </location>
</feature>
<feature type="compositionally biased region" description="Polar residues" evidence="1">
    <location>
        <begin position="460"/>
        <end position="480"/>
    </location>
</feature>
<proteinExistence type="predicted"/>
<keyword evidence="2" id="KW-0812">Transmembrane</keyword>
<feature type="region of interest" description="Disordered" evidence="1">
    <location>
        <begin position="198"/>
        <end position="232"/>
    </location>
</feature>
<feature type="compositionally biased region" description="Pro residues" evidence="1">
    <location>
        <begin position="308"/>
        <end position="323"/>
    </location>
</feature>
<dbReference type="Proteomes" id="UP000664132">
    <property type="component" value="Unassembled WGS sequence"/>
</dbReference>
<dbReference type="EMBL" id="JAFJYH010000001">
    <property type="protein sequence ID" value="KAG4426642.1"/>
    <property type="molecule type" value="Genomic_DNA"/>
</dbReference>
<protein>
    <submittedName>
        <fullName evidence="3">Uncharacterized protein</fullName>
    </submittedName>
</protein>
<keyword evidence="2" id="KW-0472">Membrane</keyword>
<feature type="transmembrane region" description="Helical" evidence="2">
    <location>
        <begin position="239"/>
        <end position="260"/>
    </location>
</feature>
<feature type="compositionally biased region" description="Low complexity" evidence="1">
    <location>
        <begin position="198"/>
        <end position="213"/>
    </location>
</feature>
<evidence type="ECO:0000313" key="4">
    <source>
        <dbReference type="Proteomes" id="UP000664132"/>
    </source>
</evidence>
<name>A0A8H7WKX4_9HELO</name>
<dbReference type="OrthoDB" id="3561957at2759"/>
<keyword evidence="2" id="KW-1133">Transmembrane helix</keyword>
<evidence type="ECO:0000256" key="2">
    <source>
        <dbReference type="SAM" id="Phobius"/>
    </source>
</evidence>
<organism evidence="3 4">
    <name type="scientific">Cadophora malorum</name>
    <dbReference type="NCBI Taxonomy" id="108018"/>
    <lineage>
        <taxon>Eukaryota</taxon>
        <taxon>Fungi</taxon>
        <taxon>Dikarya</taxon>
        <taxon>Ascomycota</taxon>
        <taxon>Pezizomycotina</taxon>
        <taxon>Leotiomycetes</taxon>
        <taxon>Helotiales</taxon>
        <taxon>Ploettnerulaceae</taxon>
        <taxon>Cadophora</taxon>
    </lineage>
</organism>
<evidence type="ECO:0000256" key="1">
    <source>
        <dbReference type="SAM" id="MobiDB-lite"/>
    </source>
</evidence>
<feature type="compositionally biased region" description="Polar residues" evidence="1">
    <location>
        <begin position="137"/>
        <end position="147"/>
    </location>
</feature>
<gene>
    <name evidence="3" type="ORF">IFR04_000073</name>
</gene>
<reference evidence="3" key="1">
    <citation type="submission" date="2021-02" db="EMBL/GenBank/DDBJ databases">
        <title>Genome sequence Cadophora malorum strain M34.</title>
        <authorList>
            <person name="Stefanovic E."/>
            <person name="Vu D."/>
            <person name="Scully C."/>
            <person name="Dijksterhuis J."/>
            <person name="Roader J."/>
            <person name="Houbraken J."/>
        </authorList>
    </citation>
    <scope>NUCLEOTIDE SEQUENCE</scope>
    <source>
        <strain evidence="3">M34</strain>
    </source>
</reference>
<comment type="caution">
    <text evidence="3">The sequence shown here is derived from an EMBL/GenBank/DDBJ whole genome shotgun (WGS) entry which is preliminary data.</text>
</comment>
<feature type="compositionally biased region" description="Low complexity" evidence="1">
    <location>
        <begin position="153"/>
        <end position="163"/>
    </location>
</feature>
<feature type="region of interest" description="Disordered" evidence="1">
    <location>
        <begin position="125"/>
        <end position="163"/>
    </location>
</feature>
<evidence type="ECO:0000313" key="3">
    <source>
        <dbReference type="EMBL" id="KAG4426642.1"/>
    </source>
</evidence>